<dbReference type="Proteomes" id="UP000555393">
    <property type="component" value="Unassembled WGS sequence"/>
</dbReference>
<reference evidence="1 2" key="1">
    <citation type="submission" date="2020-08" db="EMBL/GenBank/DDBJ databases">
        <title>Genomic Encyclopedia of Type Strains, Phase IV (KMG-IV): sequencing the most valuable type-strain genomes for metagenomic binning, comparative biology and taxonomic classification.</title>
        <authorList>
            <person name="Goeker M."/>
        </authorList>
    </citation>
    <scope>NUCLEOTIDE SEQUENCE [LARGE SCALE GENOMIC DNA]</scope>
    <source>
        <strain evidence="1 2">DSM 22336</strain>
    </source>
</reference>
<dbReference type="AlphaFoldDB" id="A0A841LWB6"/>
<protein>
    <submittedName>
        <fullName evidence="1">Uncharacterized protein</fullName>
    </submittedName>
</protein>
<sequence>MRDRPEHNRCKTKLYRCIAVDNGWPIVVREDLSEAKPERESRRRPLVSFAHVADLHIIDAASPSHSSFLRQYIGNINGAPLSNAARPQDTLTVHVLDAMVRRINAIGKGPISGRIFDFAISTGDNADSRGLHEFEAVIAVLNGEKTVSTPLVAAIRVCRTKHPCKAMPMMLSGIPCTSKPTSMTTFGKGLTAIRWFKALLMR</sequence>
<evidence type="ECO:0000313" key="2">
    <source>
        <dbReference type="Proteomes" id="UP000555393"/>
    </source>
</evidence>
<dbReference type="SUPFAM" id="SSF56300">
    <property type="entry name" value="Metallo-dependent phosphatases"/>
    <property type="match status" value="1"/>
</dbReference>
<evidence type="ECO:0000313" key="1">
    <source>
        <dbReference type="EMBL" id="MBB6262675.1"/>
    </source>
</evidence>
<dbReference type="RefSeq" id="WP_184224874.1">
    <property type="nucleotide sequence ID" value="NZ_JACIIU010000061.1"/>
</dbReference>
<comment type="caution">
    <text evidence="1">The sequence shown here is derived from an EMBL/GenBank/DDBJ whole genome shotgun (WGS) entry which is preliminary data.</text>
</comment>
<dbReference type="EMBL" id="JACIIU010000061">
    <property type="protein sequence ID" value="MBB6262675.1"/>
    <property type="molecule type" value="Genomic_DNA"/>
</dbReference>
<dbReference type="InterPro" id="IPR029052">
    <property type="entry name" value="Metallo-depent_PP-like"/>
</dbReference>
<organism evidence="1 2">
    <name type="scientific">Paenochrobactrum gallinarii</name>
    <dbReference type="NCBI Taxonomy" id="643673"/>
    <lineage>
        <taxon>Bacteria</taxon>
        <taxon>Pseudomonadati</taxon>
        <taxon>Pseudomonadota</taxon>
        <taxon>Alphaproteobacteria</taxon>
        <taxon>Hyphomicrobiales</taxon>
        <taxon>Brucellaceae</taxon>
        <taxon>Paenochrobactrum</taxon>
    </lineage>
</organism>
<accession>A0A841LWB6</accession>
<keyword evidence="2" id="KW-1185">Reference proteome</keyword>
<name>A0A841LWB6_9HYPH</name>
<gene>
    <name evidence="1" type="ORF">FHS77_003257</name>
</gene>
<proteinExistence type="predicted"/>